<evidence type="ECO:0000313" key="6">
    <source>
        <dbReference type="EMBL" id="MFD2205292.1"/>
    </source>
</evidence>
<sequence length="183" mass="20389">MSNTADTSTKIMDAAEGYMRTRGYNAFSFRDIAADIGIKTASIHYHFPSKADLGAAVTERYTERFLEHLGPPDAYNHTKQITRYIAAFRSSYSAGDQMCLCGMLGAEVSSLPESMTIVSKEFFVKNLLWLDKIYLSKEGESFSIEQARQNSLRLLALLEGGLIVARSLDGLETFDHLVSQELI</sequence>
<comment type="caution">
    <text evidence="6">The sequence shown here is derived from an EMBL/GenBank/DDBJ whole genome shotgun (WGS) entry which is preliminary data.</text>
</comment>
<dbReference type="RefSeq" id="WP_380249757.1">
    <property type="nucleotide sequence ID" value="NZ_JBHUII010000003.1"/>
</dbReference>
<keyword evidence="1" id="KW-0805">Transcription regulation</keyword>
<dbReference type="Proteomes" id="UP001597294">
    <property type="component" value="Unassembled WGS sequence"/>
</dbReference>
<keyword evidence="2 4" id="KW-0238">DNA-binding</keyword>
<accession>A0ABW5BGU5</accession>
<dbReference type="PANTHER" id="PTHR47506">
    <property type="entry name" value="TRANSCRIPTIONAL REGULATORY PROTEIN"/>
    <property type="match status" value="1"/>
</dbReference>
<evidence type="ECO:0000256" key="4">
    <source>
        <dbReference type="PROSITE-ProRule" id="PRU00335"/>
    </source>
</evidence>
<keyword evidence="3" id="KW-0804">Transcription</keyword>
<evidence type="ECO:0000256" key="2">
    <source>
        <dbReference type="ARBA" id="ARBA00023125"/>
    </source>
</evidence>
<gene>
    <name evidence="6" type="ORF">ACFSKO_06715</name>
</gene>
<evidence type="ECO:0000313" key="7">
    <source>
        <dbReference type="Proteomes" id="UP001597294"/>
    </source>
</evidence>
<evidence type="ECO:0000256" key="1">
    <source>
        <dbReference type="ARBA" id="ARBA00023015"/>
    </source>
</evidence>
<dbReference type="Pfam" id="PF00440">
    <property type="entry name" value="TetR_N"/>
    <property type="match status" value="1"/>
</dbReference>
<protein>
    <submittedName>
        <fullName evidence="6">TetR/AcrR family transcriptional regulator</fullName>
    </submittedName>
</protein>
<name>A0ABW5BGU5_9PROT</name>
<dbReference type="SUPFAM" id="SSF46689">
    <property type="entry name" value="Homeodomain-like"/>
    <property type="match status" value="1"/>
</dbReference>
<keyword evidence="7" id="KW-1185">Reference proteome</keyword>
<feature type="DNA-binding region" description="H-T-H motif" evidence="4">
    <location>
        <begin position="28"/>
        <end position="47"/>
    </location>
</feature>
<proteinExistence type="predicted"/>
<dbReference type="InterPro" id="IPR009057">
    <property type="entry name" value="Homeodomain-like_sf"/>
</dbReference>
<dbReference type="PROSITE" id="PS50977">
    <property type="entry name" value="HTH_TETR_2"/>
    <property type="match status" value="1"/>
</dbReference>
<dbReference type="PRINTS" id="PR00455">
    <property type="entry name" value="HTHTETR"/>
</dbReference>
<dbReference type="PANTHER" id="PTHR47506:SF6">
    <property type="entry name" value="HTH-TYPE TRANSCRIPTIONAL REPRESSOR NEMR"/>
    <property type="match status" value="1"/>
</dbReference>
<evidence type="ECO:0000256" key="3">
    <source>
        <dbReference type="ARBA" id="ARBA00023163"/>
    </source>
</evidence>
<dbReference type="Gene3D" id="1.10.357.10">
    <property type="entry name" value="Tetracycline Repressor, domain 2"/>
    <property type="match status" value="1"/>
</dbReference>
<feature type="domain" description="HTH tetR-type" evidence="5">
    <location>
        <begin position="5"/>
        <end position="65"/>
    </location>
</feature>
<organism evidence="6 7">
    <name type="scientific">Kiloniella antarctica</name>
    <dbReference type="NCBI Taxonomy" id="1550907"/>
    <lineage>
        <taxon>Bacteria</taxon>
        <taxon>Pseudomonadati</taxon>
        <taxon>Pseudomonadota</taxon>
        <taxon>Alphaproteobacteria</taxon>
        <taxon>Rhodospirillales</taxon>
        <taxon>Kiloniellaceae</taxon>
        <taxon>Kiloniella</taxon>
    </lineage>
</organism>
<dbReference type="InterPro" id="IPR001647">
    <property type="entry name" value="HTH_TetR"/>
</dbReference>
<reference evidence="7" key="1">
    <citation type="journal article" date="2019" name="Int. J. Syst. Evol. Microbiol.">
        <title>The Global Catalogue of Microorganisms (GCM) 10K type strain sequencing project: providing services to taxonomists for standard genome sequencing and annotation.</title>
        <authorList>
            <consortium name="The Broad Institute Genomics Platform"/>
            <consortium name="The Broad Institute Genome Sequencing Center for Infectious Disease"/>
            <person name="Wu L."/>
            <person name="Ma J."/>
        </authorList>
    </citation>
    <scope>NUCLEOTIDE SEQUENCE [LARGE SCALE GENOMIC DNA]</scope>
    <source>
        <strain evidence="7">CGMCC 4.7192</strain>
    </source>
</reference>
<evidence type="ECO:0000259" key="5">
    <source>
        <dbReference type="PROSITE" id="PS50977"/>
    </source>
</evidence>
<dbReference type="InterPro" id="IPR036271">
    <property type="entry name" value="Tet_transcr_reg_TetR-rel_C_sf"/>
</dbReference>
<dbReference type="SUPFAM" id="SSF48498">
    <property type="entry name" value="Tetracyclin repressor-like, C-terminal domain"/>
    <property type="match status" value="1"/>
</dbReference>
<dbReference type="EMBL" id="JBHUII010000003">
    <property type="protein sequence ID" value="MFD2205292.1"/>
    <property type="molecule type" value="Genomic_DNA"/>
</dbReference>